<dbReference type="RefSeq" id="WP_339587856.1">
    <property type="nucleotide sequence ID" value="NZ_JBBHJZ010000003.1"/>
</dbReference>
<dbReference type="SUPFAM" id="SSF53448">
    <property type="entry name" value="Nucleotide-diphospho-sugar transferases"/>
    <property type="match status" value="1"/>
</dbReference>
<dbReference type="Proteomes" id="UP001361239">
    <property type="component" value="Unassembled WGS sequence"/>
</dbReference>
<dbReference type="InterPro" id="IPR029044">
    <property type="entry name" value="Nucleotide-diphossugar_trans"/>
</dbReference>
<name>A0ABU8RXU6_9SPHN</name>
<dbReference type="Gene3D" id="3.90.550.40">
    <property type="match status" value="1"/>
</dbReference>
<protein>
    <recommendedName>
        <fullName evidence="3">Glycosyl transferase family 2</fullName>
    </recommendedName>
</protein>
<evidence type="ECO:0000313" key="2">
    <source>
        <dbReference type="Proteomes" id="UP001361239"/>
    </source>
</evidence>
<gene>
    <name evidence="1" type="ORF">WG901_14765</name>
</gene>
<comment type="caution">
    <text evidence="1">The sequence shown here is derived from an EMBL/GenBank/DDBJ whole genome shotgun (WGS) entry which is preliminary data.</text>
</comment>
<dbReference type="EMBL" id="JBBHJZ010000003">
    <property type="protein sequence ID" value="MEJ5977909.1"/>
    <property type="molecule type" value="Genomic_DNA"/>
</dbReference>
<evidence type="ECO:0008006" key="3">
    <source>
        <dbReference type="Google" id="ProtNLM"/>
    </source>
</evidence>
<sequence length="306" mass="34108">MTATIDLERLRGLRLFIGTPMYSGQCCSVFALSLAQLTALCTQIGVELRFFFACHEALITKARNVTADEFLRSGDDALMFIDADIGFDPQDVLRLLALQTGREGAAFDVIAAPYPVKTIAWENLREAAKRGFADGDAGALARFASPVAVSPARDAPFALDHPVEVSQAGTGFMMIRRATFERYRQAWPLRRYRPERIGISLDASDEIPAFFETEIDSKHDNLLAEMRAYRARFPQATADELAAFLESEDSAVREYSAMHVSEDYAFCRRVREAGMQVWLCPWMELTHTGEQTFVGRLADLATIDAV</sequence>
<accession>A0ABU8RXU6</accession>
<reference evidence="1 2" key="1">
    <citation type="submission" date="2024-03" db="EMBL/GenBank/DDBJ databases">
        <authorList>
            <person name="Jo J.-H."/>
        </authorList>
    </citation>
    <scope>NUCLEOTIDE SEQUENCE [LARGE SCALE GENOMIC DNA]</scope>
    <source>
        <strain evidence="1 2">PS1R-30</strain>
    </source>
</reference>
<proteinExistence type="predicted"/>
<evidence type="ECO:0000313" key="1">
    <source>
        <dbReference type="EMBL" id="MEJ5977909.1"/>
    </source>
</evidence>
<organism evidence="1 2">
    <name type="scientific">Novosphingobium anseongense</name>
    <dbReference type="NCBI Taxonomy" id="3133436"/>
    <lineage>
        <taxon>Bacteria</taxon>
        <taxon>Pseudomonadati</taxon>
        <taxon>Pseudomonadota</taxon>
        <taxon>Alphaproteobacteria</taxon>
        <taxon>Sphingomonadales</taxon>
        <taxon>Sphingomonadaceae</taxon>
        <taxon>Novosphingobium</taxon>
    </lineage>
</organism>
<keyword evidence="2" id="KW-1185">Reference proteome</keyword>